<name>A0A2P2LFH2_RHIMU</name>
<evidence type="ECO:0000313" key="1">
    <source>
        <dbReference type="EMBL" id="MBX16724.1"/>
    </source>
</evidence>
<organism evidence="1">
    <name type="scientific">Rhizophora mucronata</name>
    <name type="common">Asiatic mangrove</name>
    <dbReference type="NCBI Taxonomy" id="61149"/>
    <lineage>
        <taxon>Eukaryota</taxon>
        <taxon>Viridiplantae</taxon>
        <taxon>Streptophyta</taxon>
        <taxon>Embryophyta</taxon>
        <taxon>Tracheophyta</taxon>
        <taxon>Spermatophyta</taxon>
        <taxon>Magnoliopsida</taxon>
        <taxon>eudicotyledons</taxon>
        <taxon>Gunneridae</taxon>
        <taxon>Pentapetalae</taxon>
        <taxon>rosids</taxon>
        <taxon>fabids</taxon>
        <taxon>Malpighiales</taxon>
        <taxon>Rhizophoraceae</taxon>
        <taxon>Rhizophora</taxon>
    </lineage>
</organism>
<protein>
    <submittedName>
        <fullName evidence="1">Uncharacterized protein</fullName>
    </submittedName>
</protein>
<sequence length="14" mass="1615">MPMPPTEKPAEEEE</sequence>
<proteinExistence type="predicted"/>
<dbReference type="EMBL" id="GGEC01036240">
    <property type="protein sequence ID" value="MBX16724.1"/>
    <property type="molecule type" value="Transcribed_RNA"/>
</dbReference>
<reference evidence="1" key="1">
    <citation type="submission" date="2018-02" db="EMBL/GenBank/DDBJ databases">
        <title>Rhizophora mucronata_Transcriptome.</title>
        <authorList>
            <person name="Meera S.P."/>
            <person name="Sreeshan A."/>
            <person name="Augustine A."/>
        </authorList>
    </citation>
    <scope>NUCLEOTIDE SEQUENCE</scope>
    <source>
        <tissue evidence="1">Leaf</tissue>
    </source>
</reference>
<accession>A0A2P2LFH2</accession>